<name>A0A848BXG6_9FIRM</name>
<dbReference type="EMBL" id="JABAFG010000041">
    <property type="protein sequence ID" value="NME29488.1"/>
    <property type="molecule type" value="Genomic_DNA"/>
</dbReference>
<evidence type="ECO:0000313" key="2">
    <source>
        <dbReference type="Proteomes" id="UP000591071"/>
    </source>
</evidence>
<sequence length="206" mass="23946">MQKMKIRVKYYANDESKAPLTMDVDVTEDECKIMIERDYQQRKQDATEGEPVIRRSAQEIIDGEFNRPLYNNWHREHRRRTEFPDYPSRDEKDVALNPIEDAPDTYSCGIAGSGCRRNGKPVPDMNMVSRDEVDWERKADDEAICQTICAALEKKPEWADAVIAVFINGESIRGYAARIGANENNVTQKLKRAKKKLKEFFRNRQK</sequence>
<reference evidence="1 2" key="1">
    <citation type="submission" date="2020-04" db="EMBL/GenBank/DDBJ databases">
        <authorList>
            <person name="Hitch T.C.A."/>
            <person name="Wylensek D."/>
            <person name="Clavel T."/>
        </authorList>
    </citation>
    <scope>NUCLEOTIDE SEQUENCE [LARGE SCALE GENOMIC DNA]</scope>
    <source>
        <strain evidence="1 2">Oil-RF-744-FAT-WT-6-1</strain>
    </source>
</reference>
<gene>
    <name evidence="1" type="ORF">HF872_12845</name>
</gene>
<evidence type="ECO:0000313" key="1">
    <source>
        <dbReference type="EMBL" id="NME29488.1"/>
    </source>
</evidence>
<comment type="caution">
    <text evidence="1">The sequence shown here is derived from an EMBL/GenBank/DDBJ whole genome shotgun (WGS) entry which is preliminary data.</text>
</comment>
<accession>A0A848BXG6</accession>
<organism evidence="1 2">
    <name type="scientific">Megasphaera hexanoica</name>
    <dbReference type="NCBI Taxonomy" id="1675036"/>
    <lineage>
        <taxon>Bacteria</taxon>
        <taxon>Bacillati</taxon>
        <taxon>Bacillota</taxon>
        <taxon>Negativicutes</taxon>
        <taxon>Veillonellales</taxon>
        <taxon>Veillonellaceae</taxon>
        <taxon>Megasphaera</taxon>
    </lineage>
</organism>
<protein>
    <submittedName>
        <fullName evidence="1">Sigma-70 family RNA polymerase sigma factor</fullName>
    </submittedName>
</protein>
<dbReference type="Proteomes" id="UP000591071">
    <property type="component" value="Unassembled WGS sequence"/>
</dbReference>
<dbReference type="AlphaFoldDB" id="A0A848BXG6"/>
<dbReference type="RefSeq" id="WP_170088144.1">
    <property type="nucleotide sequence ID" value="NZ_JABAFG010000041.1"/>
</dbReference>
<proteinExistence type="predicted"/>